<dbReference type="eggNOG" id="COG1211">
    <property type="taxonomic scope" value="Bacteria"/>
</dbReference>
<evidence type="ECO:0000256" key="6">
    <source>
        <dbReference type="ARBA" id="ARBA00023229"/>
    </source>
</evidence>
<dbReference type="RefSeq" id="WP_036557205.1">
    <property type="nucleotide sequence ID" value="NZ_JRNI01000005.1"/>
</dbReference>
<feature type="site" description="Positions MEP for the nucleophilic attack" evidence="7">
    <location>
        <position position="225"/>
    </location>
</feature>
<dbReference type="HAMAP" id="MF_00108">
    <property type="entry name" value="IspD"/>
    <property type="match status" value="1"/>
</dbReference>
<evidence type="ECO:0000313" key="9">
    <source>
        <dbReference type="Proteomes" id="UP000029629"/>
    </source>
</evidence>
<dbReference type="FunFam" id="3.90.550.10:FF:000003">
    <property type="entry name" value="2-C-methyl-D-erythritol 4-phosphate cytidylyltransferase"/>
    <property type="match status" value="1"/>
</dbReference>
<evidence type="ECO:0000256" key="7">
    <source>
        <dbReference type="HAMAP-Rule" id="MF_00108"/>
    </source>
</evidence>
<dbReference type="GO" id="GO:0019288">
    <property type="term" value="P:isopentenyl diphosphate biosynthetic process, methylerythritol 4-phosphate pathway"/>
    <property type="evidence" value="ECO:0007669"/>
    <property type="project" value="UniProtKB-UniRule"/>
</dbReference>
<dbReference type="InterPro" id="IPR034683">
    <property type="entry name" value="IspD/TarI"/>
</dbReference>
<dbReference type="GO" id="GO:0050518">
    <property type="term" value="F:2-C-methyl-D-erythritol 4-phosphate cytidylyltransferase activity"/>
    <property type="evidence" value="ECO:0007669"/>
    <property type="project" value="UniProtKB-UniRule"/>
</dbReference>
<protein>
    <recommendedName>
        <fullName evidence="7">2-C-methyl-D-erythritol 4-phosphate cytidylyltransferase</fullName>
        <ecNumber evidence="7">2.7.7.60</ecNumber>
    </recommendedName>
    <alternativeName>
        <fullName evidence="7">4-diphosphocytidyl-2C-methyl-D-erythritol synthase</fullName>
    </alternativeName>
    <alternativeName>
        <fullName evidence="7">MEP cytidylyltransferase</fullName>
        <shortName evidence="7">MCT</shortName>
    </alternativeName>
</protein>
<evidence type="ECO:0000256" key="3">
    <source>
        <dbReference type="ARBA" id="ARBA00009789"/>
    </source>
</evidence>
<proteinExistence type="inferred from homology"/>
<dbReference type="Proteomes" id="UP000029629">
    <property type="component" value="Unassembled WGS sequence"/>
</dbReference>
<feature type="site" description="Transition state stabilizer" evidence="7">
    <location>
        <position position="25"/>
    </location>
</feature>
<comment type="function">
    <text evidence="7">Catalyzes the formation of 4-diphosphocytidyl-2-C-methyl-D-erythritol from CTP and 2-C-methyl-D-erythritol 4-phosphate (MEP).</text>
</comment>
<comment type="caution">
    <text evidence="8">The sequence shown here is derived from an EMBL/GenBank/DDBJ whole genome shotgun (WGS) entry which is preliminary data.</text>
</comment>
<comment type="pathway">
    <text evidence="2 7">Isoprenoid biosynthesis; isopentenyl diphosphate biosynthesis via DXP pathway; isopentenyl diphosphate from 1-deoxy-D-xylulose 5-phosphate: step 2/6.</text>
</comment>
<dbReference type="Pfam" id="PF01128">
    <property type="entry name" value="IspD"/>
    <property type="match status" value="1"/>
</dbReference>
<evidence type="ECO:0000256" key="4">
    <source>
        <dbReference type="ARBA" id="ARBA00022679"/>
    </source>
</evidence>
<dbReference type="PANTHER" id="PTHR32125:SF4">
    <property type="entry name" value="2-C-METHYL-D-ERYTHRITOL 4-PHOSPHATE CYTIDYLYLTRANSFERASE, CHLOROPLASTIC"/>
    <property type="match status" value="1"/>
</dbReference>
<evidence type="ECO:0000256" key="2">
    <source>
        <dbReference type="ARBA" id="ARBA00004787"/>
    </source>
</evidence>
<dbReference type="UniPathway" id="UPA00056">
    <property type="reaction ID" value="UER00093"/>
</dbReference>
<evidence type="ECO:0000256" key="1">
    <source>
        <dbReference type="ARBA" id="ARBA00001282"/>
    </source>
</evidence>
<dbReference type="EC" id="2.7.7.60" evidence="7"/>
<dbReference type="SUPFAM" id="SSF53448">
    <property type="entry name" value="Nucleotide-diphospho-sugar transferases"/>
    <property type="match status" value="1"/>
</dbReference>
<sequence length="244" mass="26472">MSLIALIPAGGVGERAIDEQHRTPKQYRKIVGKSLLQHSVEALLSDPRVEGVHIGVAPADPLIEAEAAQLGTQVSIHRSGGESRAQTVLQTLLAIEETRGLSQEDWVLVHDAARPGLATAALTALIDTCLAQQYGGILALPVPDTVKRMLATEAKAADAIARIQETVPRDGLWLAQTPQLFKAIELKEALQRALAESAEITDEASAMEYVGQQPLLVRGHAENFKITWPQDFHLMAQYLTQDLE</sequence>
<dbReference type="NCBIfam" id="TIGR00453">
    <property type="entry name" value="ispD"/>
    <property type="match status" value="1"/>
</dbReference>
<organism evidence="8 9">
    <name type="scientific">Oligella urethralis DNF00040</name>
    <dbReference type="NCBI Taxonomy" id="1401065"/>
    <lineage>
        <taxon>Bacteria</taxon>
        <taxon>Pseudomonadati</taxon>
        <taxon>Pseudomonadota</taxon>
        <taxon>Betaproteobacteria</taxon>
        <taxon>Burkholderiales</taxon>
        <taxon>Alcaligenaceae</taxon>
        <taxon>Oligella</taxon>
    </lineage>
</organism>
<keyword evidence="9" id="KW-1185">Reference proteome</keyword>
<keyword evidence="6 7" id="KW-0414">Isoprene biosynthesis</keyword>
<evidence type="ECO:0000313" key="8">
    <source>
        <dbReference type="EMBL" id="KGF32361.1"/>
    </source>
</evidence>
<dbReference type="PROSITE" id="PS01295">
    <property type="entry name" value="ISPD"/>
    <property type="match status" value="1"/>
</dbReference>
<dbReference type="EMBL" id="JRNI01000005">
    <property type="protein sequence ID" value="KGF32361.1"/>
    <property type="molecule type" value="Genomic_DNA"/>
</dbReference>
<comment type="catalytic activity">
    <reaction evidence="1 7">
        <text>2-C-methyl-D-erythritol 4-phosphate + CTP + H(+) = 4-CDP-2-C-methyl-D-erythritol + diphosphate</text>
        <dbReference type="Rhea" id="RHEA:13429"/>
        <dbReference type="ChEBI" id="CHEBI:15378"/>
        <dbReference type="ChEBI" id="CHEBI:33019"/>
        <dbReference type="ChEBI" id="CHEBI:37563"/>
        <dbReference type="ChEBI" id="CHEBI:57823"/>
        <dbReference type="ChEBI" id="CHEBI:58262"/>
        <dbReference type="EC" id="2.7.7.60"/>
    </reaction>
</comment>
<dbReference type="PANTHER" id="PTHR32125">
    <property type="entry name" value="2-C-METHYL-D-ERYTHRITOL 4-PHOSPHATE CYTIDYLYLTRANSFERASE, CHLOROPLASTIC"/>
    <property type="match status" value="1"/>
</dbReference>
<dbReference type="OrthoDB" id="9806837at2"/>
<comment type="similarity">
    <text evidence="3 7">Belongs to the IspD/TarI cytidylyltransferase family. IspD subfamily.</text>
</comment>
<evidence type="ECO:0000256" key="5">
    <source>
        <dbReference type="ARBA" id="ARBA00022695"/>
    </source>
</evidence>
<gene>
    <name evidence="7" type="primary">ispD</name>
    <name evidence="8" type="ORF">HMPREF2130_01015</name>
</gene>
<accession>A0A095ZDB9</accession>
<name>A0A095ZDB9_9BURK</name>
<dbReference type="InterPro" id="IPR001228">
    <property type="entry name" value="IspD"/>
</dbReference>
<dbReference type="Gene3D" id="3.90.550.10">
    <property type="entry name" value="Spore Coat Polysaccharide Biosynthesis Protein SpsA, Chain A"/>
    <property type="match status" value="1"/>
</dbReference>
<dbReference type="CDD" id="cd02516">
    <property type="entry name" value="CDP-ME_synthetase"/>
    <property type="match status" value="1"/>
</dbReference>
<dbReference type="InterPro" id="IPR029044">
    <property type="entry name" value="Nucleotide-diphossugar_trans"/>
</dbReference>
<feature type="site" description="Transition state stabilizer" evidence="7">
    <location>
        <position position="15"/>
    </location>
</feature>
<reference evidence="8 9" key="1">
    <citation type="submission" date="2014-07" db="EMBL/GenBank/DDBJ databases">
        <authorList>
            <person name="McCorrison J."/>
            <person name="Sanka R."/>
            <person name="Torralba M."/>
            <person name="Gillis M."/>
            <person name="Haft D.H."/>
            <person name="Methe B."/>
            <person name="Sutton G."/>
            <person name="Nelson K.E."/>
        </authorList>
    </citation>
    <scope>NUCLEOTIDE SEQUENCE [LARGE SCALE GENOMIC DNA]</scope>
    <source>
        <strain evidence="8 9">DNF00040</strain>
    </source>
</reference>
<feature type="site" description="Positions MEP for the nucleophilic attack" evidence="7">
    <location>
        <position position="169"/>
    </location>
</feature>
<dbReference type="AlphaFoldDB" id="A0A095ZDB9"/>
<dbReference type="InterPro" id="IPR018294">
    <property type="entry name" value="ISPD_synthase_CS"/>
</dbReference>
<keyword evidence="5 7" id="KW-0548">Nucleotidyltransferase</keyword>
<dbReference type="InterPro" id="IPR050088">
    <property type="entry name" value="IspD/TarI_cytidylyltransf_bact"/>
</dbReference>
<keyword evidence="4 7" id="KW-0808">Transferase</keyword>